<dbReference type="EMBL" id="CP142149">
    <property type="protein sequence ID" value="WSE34528.1"/>
    <property type="molecule type" value="Genomic_DNA"/>
</dbReference>
<keyword evidence="5" id="KW-1185">Reference proteome</keyword>
<dbReference type="InterPro" id="IPR050109">
    <property type="entry name" value="HTH-type_TetR-like_transc_reg"/>
</dbReference>
<dbReference type="SUPFAM" id="SSF46689">
    <property type="entry name" value="Homeodomain-like"/>
    <property type="match status" value="1"/>
</dbReference>
<dbReference type="InterPro" id="IPR041467">
    <property type="entry name" value="Sco4008_C"/>
</dbReference>
<dbReference type="Pfam" id="PF17926">
    <property type="entry name" value="TetR_C_21"/>
    <property type="match status" value="1"/>
</dbReference>
<accession>A0ABZ1IJX3</accession>
<dbReference type="PANTHER" id="PTHR30328">
    <property type="entry name" value="TRANSCRIPTIONAL REPRESSOR"/>
    <property type="match status" value="1"/>
</dbReference>
<dbReference type="InterPro" id="IPR001647">
    <property type="entry name" value="HTH_TetR"/>
</dbReference>
<name>A0ABZ1IJX3_9PSEU</name>
<gene>
    <name evidence="4" type="ORF">VSH64_20985</name>
</gene>
<sequence>MTVRDPESKKRQLLDAALAEFAERGLAGARIGSLAERAQCSAGLVYTYFHSKEGLFDAVLDEITRATVDQIPITPDDLPGYAVMLYDATTARPEVERFVSWYQLQRTPRDDAGGPMTEAMREKVTVVRDAQEAGTLPSRLDAAALVLAVQSIARMWFTQPKESLDAIEPTGDHGARREAIRSVVSALVG</sequence>
<dbReference type="InterPro" id="IPR036271">
    <property type="entry name" value="Tet_transcr_reg_TetR-rel_C_sf"/>
</dbReference>
<evidence type="ECO:0000313" key="4">
    <source>
        <dbReference type="EMBL" id="WSE34528.1"/>
    </source>
</evidence>
<dbReference type="RefSeq" id="WP_326837336.1">
    <property type="nucleotide sequence ID" value="NZ_CP142149.1"/>
</dbReference>
<dbReference type="PANTHER" id="PTHR30328:SF54">
    <property type="entry name" value="HTH-TYPE TRANSCRIPTIONAL REPRESSOR SCO4008"/>
    <property type="match status" value="1"/>
</dbReference>
<dbReference type="Pfam" id="PF00440">
    <property type="entry name" value="TetR_N"/>
    <property type="match status" value="1"/>
</dbReference>
<feature type="DNA-binding region" description="H-T-H motif" evidence="2">
    <location>
        <begin position="30"/>
        <end position="49"/>
    </location>
</feature>
<dbReference type="Proteomes" id="UP001330812">
    <property type="component" value="Chromosome"/>
</dbReference>
<feature type="domain" description="HTH tetR-type" evidence="3">
    <location>
        <begin position="7"/>
        <end position="67"/>
    </location>
</feature>
<dbReference type="PRINTS" id="PR00455">
    <property type="entry name" value="HTHTETR"/>
</dbReference>
<evidence type="ECO:0000256" key="1">
    <source>
        <dbReference type="ARBA" id="ARBA00023125"/>
    </source>
</evidence>
<dbReference type="SUPFAM" id="SSF48498">
    <property type="entry name" value="Tetracyclin repressor-like, C-terminal domain"/>
    <property type="match status" value="1"/>
</dbReference>
<dbReference type="PROSITE" id="PS50977">
    <property type="entry name" value="HTH_TETR_2"/>
    <property type="match status" value="1"/>
</dbReference>
<evidence type="ECO:0000313" key="5">
    <source>
        <dbReference type="Proteomes" id="UP001330812"/>
    </source>
</evidence>
<protein>
    <submittedName>
        <fullName evidence="4">TetR family transcriptional regulator</fullName>
    </submittedName>
</protein>
<keyword evidence="1 2" id="KW-0238">DNA-binding</keyword>
<evidence type="ECO:0000256" key="2">
    <source>
        <dbReference type="PROSITE-ProRule" id="PRU00335"/>
    </source>
</evidence>
<proteinExistence type="predicted"/>
<evidence type="ECO:0000259" key="3">
    <source>
        <dbReference type="PROSITE" id="PS50977"/>
    </source>
</evidence>
<dbReference type="Gene3D" id="1.10.357.10">
    <property type="entry name" value="Tetracycline Repressor, domain 2"/>
    <property type="match status" value="1"/>
</dbReference>
<organism evidence="4 5">
    <name type="scientific">Amycolatopsis rhabdoformis</name>
    <dbReference type="NCBI Taxonomy" id="1448059"/>
    <lineage>
        <taxon>Bacteria</taxon>
        <taxon>Bacillati</taxon>
        <taxon>Actinomycetota</taxon>
        <taxon>Actinomycetes</taxon>
        <taxon>Pseudonocardiales</taxon>
        <taxon>Pseudonocardiaceae</taxon>
        <taxon>Amycolatopsis</taxon>
    </lineage>
</organism>
<reference evidence="4 5" key="1">
    <citation type="journal article" date="2015" name="Int. J. Syst. Evol. Microbiol.">
        <title>Amycolatopsis rhabdoformis sp. nov., an actinomycete isolated from a tropical forest soil.</title>
        <authorList>
            <person name="Souza W.R."/>
            <person name="Silva R.E."/>
            <person name="Goodfellow M."/>
            <person name="Busarakam K."/>
            <person name="Figueiro F.S."/>
            <person name="Ferreira D."/>
            <person name="Rodrigues-Filho E."/>
            <person name="Moraes L.A.B."/>
            <person name="Zucchi T.D."/>
        </authorList>
    </citation>
    <scope>NUCLEOTIDE SEQUENCE [LARGE SCALE GENOMIC DNA]</scope>
    <source>
        <strain evidence="4 5">NCIMB 14900</strain>
    </source>
</reference>
<dbReference type="InterPro" id="IPR009057">
    <property type="entry name" value="Homeodomain-like_sf"/>
</dbReference>